<dbReference type="Gene3D" id="1.25.40.20">
    <property type="entry name" value="Ankyrin repeat-containing domain"/>
    <property type="match status" value="1"/>
</dbReference>
<sequence>MRPSNVADAARFSGSVELLGWLRERGCPWDATACEGAAEGGCEEALEWLAERGCPMPGDGSPYVAACRNGDLAMLRCLQRLGVAWGPPGAVFHEAMRADANLAVLRWLLEAGCSFDYVAAREALVPRAEKCSGVAELLEQLGQRWGLREGQR</sequence>
<organism evidence="1 2">
    <name type="scientific">Gonium pectorale</name>
    <name type="common">Green alga</name>
    <dbReference type="NCBI Taxonomy" id="33097"/>
    <lineage>
        <taxon>Eukaryota</taxon>
        <taxon>Viridiplantae</taxon>
        <taxon>Chlorophyta</taxon>
        <taxon>core chlorophytes</taxon>
        <taxon>Chlorophyceae</taxon>
        <taxon>CS clade</taxon>
        <taxon>Chlamydomonadales</taxon>
        <taxon>Volvocaceae</taxon>
        <taxon>Gonium</taxon>
    </lineage>
</organism>
<dbReference type="SUPFAM" id="SSF48403">
    <property type="entry name" value="Ankyrin repeat"/>
    <property type="match status" value="1"/>
</dbReference>
<dbReference type="Proteomes" id="UP000075714">
    <property type="component" value="Unassembled WGS sequence"/>
</dbReference>
<dbReference type="OrthoDB" id="549039at2759"/>
<comment type="caution">
    <text evidence="1">The sequence shown here is derived from an EMBL/GenBank/DDBJ whole genome shotgun (WGS) entry which is preliminary data.</text>
</comment>
<keyword evidence="2" id="KW-1185">Reference proteome</keyword>
<evidence type="ECO:0008006" key="3">
    <source>
        <dbReference type="Google" id="ProtNLM"/>
    </source>
</evidence>
<evidence type="ECO:0000313" key="2">
    <source>
        <dbReference type="Proteomes" id="UP000075714"/>
    </source>
</evidence>
<proteinExistence type="predicted"/>
<dbReference type="PANTHER" id="PTHR46586">
    <property type="entry name" value="ANKYRIN REPEAT-CONTAINING PROTEIN"/>
    <property type="match status" value="1"/>
</dbReference>
<reference evidence="2" key="1">
    <citation type="journal article" date="2016" name="Nat. Commun.">
        <title>The Gonium pectorale genome demonstrates co-option of cell cycle regulation during the evolution of multicellularity.</title>
        <authorList>
            <person name="Hanschen E.R."/>
            <person name="Marriage T.N."/>
            <person name="Ferris P.J."/>
            <person name="Hamaji T."/>
            <person name="Toyoda A."/>
            <person name="Fujiyama A."/>
            <person name="Neme R."/>
            <person name="Noguchi H."/>
            <person name="Minakuchi Y."/>
            <person name="Suzuki M."/>
            <person name="Kawai-Toyooka H."/>
            <person name="Smith D.R."/>
            <person name="Sparks H."/>
            <person name="Anderson J."/>
            <person name="Bakaric R."/>
            <person name="Luria V."/>
            <person name="Karger A."/>
            <person name="Kirschner M.W."/>
            <person name="Durand P.M."/>
            <person name="Michod R.E."/>
            <person name="Nozaki H."/>
            <person name="Olson B.J."/>
        </authorList>
    </citation>
    <scope>NUCLEOTIDE SEQUENCE [LARGE SCALE GENOMIC DNA]</scope>
    <source>
        <strain evidence="2">NIES-2863</strain>
    </source>
</reference>
<name>A0A150GB12_GONPE</name>
<dbReference type="InterPro" id="IPR036770">
    <property type="entry name" value="Ankyrin_rpt-contain_sf"/>
</dbReference>
<dbReference type="InterPro" id="IPR052050">
    <property type="entry name" value="SecEffector_AnkRepeat"/>
</dbReference>
<evidence type="ECO:0000313" key="1">
    <source>
        <dbReference type="EMBL" id="KXZ47037.1"/>
    </source>
</evidence>
<dbReference type="PANTHER" id="PTHR46586:SF3">
    <property type="entry name" value="ANKYRIN REPEAT-CONTAINING PROTEIN"/>
    <property type="match status" value="1"/>
</dbReference>
<accession>A0A150GB12</accession>
<dbReference type="AlphaFoldDB" id="A0A150GB12"/>
<dbReference type="EMBL" id="LSYV01000039">
    <property type="protein sequence ID" value="KXZ47037.1"/>
    <property type="molecule type" value="Genomic_DNA"/>
</dbReference>
<protein>
    <recommendedName>
        <fullName evidence="3">Ankyrin repeat domain-containing protein</fullName>
    </recommendedName>
</protein>
<gene>
    <name evidence="1" type="ORF">GPECTOR_38g274</name>
</gene>